<evidence type="ECO:0000313" key="5">
    <source>
        <dbReference type="EMBL" id="MFD2043828.1"/>
    </source>
</evidence>
<dbReference type="PANTHER" id="PTHR42855:SF2">
    <property type="entry name" value="DRUG RESISTANCE ABC TRANSPORTER,ATP-BINDING PROTEIN"/>
    <property type="match status" value="1"/>
</dbReference>
<dbReference type="SUPFAM" id="SSF52540">
    <property type="entry name" value="P-loop containing nucleoside triphosphate hydrolases"/>
    <property type="match status" value="2"/>
</dbReference>
<dbReference type="InterPro" id="IPR032781">
    <property type="entry name" value="ABC_tran_Xtn"/>
</dbReference>
<dbReference type="PANTHER" id="PTHR42855">
    <property type="entry name" value="ABC TRANSPORTER ATP-BINDING SUBUNIT"/>
    <property type="match status" value="1"/>
</dbReference>
<keyword evidence="2" id="KW-0067">ATP-binding</keyword>
<dbReference type="InterPro" id="IPR003593">
    <property type="entry name" value="AAA+_ATPase"/>
</dbReference>
<gene>
    <name evidence="5" type="ORF">ACFSJF_06060</name>
</gene>
<evidence type="ECO:0000313" key="6">
    <source>
        <dbReference type="Proteomes" id="UP001597383"/>
    </source>
</evidence>
<dbReference type="NCBIfam" id="NF000355">
    <property type="entry name" value="ribo_prot_ABC_F"/>
    <property type="match status" value="1"/>
</dbReference>
<feature type="domain" description="ABC transporter" evidence="4">
    <location>
        <begin position="6"/>
        <end position="195"/>
    </location>
</feature>
<accession>A0ABW4VZQ0</accession>
<feature type="coiled-coil region" evidence="3">
    <location>
        <begin position="250"/>
        <end position="277"/>
    </location>
</feature>
<feature type="domain" description="ABC transporter" evidence="4">
    <location>
        <begin position="295"/>
        <end position="484"/>
    </location>
</feature>
<protein>
    <submittedName>
        <fullName evidence="5">Msr family ABC-F type ribosomal protection protein</fullName>
    </submittedName>
</protein>
<dbReference type="PROSITE" id="PS00211">
    <property type="entry name" value="ABC_TRANSPORTER_1"/>
    <property type="match status" value="1"/>
</dbReference>
<reference evidence="6" key="1">
    <citation type="journal article" date="2019" name="Int. J. Syst. Evol. Microbiol.">
        <title>The Global Catalogue of Microorganisms (GCM) 10K type strain sequencing project: providing services to taxonomists for standard genome sequencing and annotation.</title>
        <authorList>
            <consortium name="The Broad Institute Genomics Platform"/>
            <consortium name="The Broad Institute Genome Sequencing Center for Infectious Disease"/>
            <person name="Wu L."/>
            <person name="Ma J."/>
        </authorList>
    </citation>
    <scope>NUCLEOTIDE SEQUENCE [LARGE SCALE GENOMIC DNA]</scope>
    <source>
        <strain evidence="6">R28</strain>
    </source>
</reference>
<proteinExistence type="predicted"/>
<evidence type="ECO:0000259" key="4">
    <source>
        <dbReference type="PROSITE" id="PS50893"/>
    </source>
</evidence>
<dbReference type="RefSeq" id="WP_377555882.1">
    <property type="nucleotide sequence ID" value="NZ_JBHUHQ010000011.1"/>
</dbReference>
<keyword evidence="3" id="KW-0175">Coiled coil</keyword>
<dbReference type="InterPro" id="IPR017871">
    <property type="entry name" value="ABC_transporter-like_CS"/>
</dbReference>
<feature type="coiled-coil region" evidence="3">
    <location>
        <begin position="180"/>
        <end position="225"/>
    </location>
</feature>
<evidence type="ECO:0000256" key="1">
    <source>
        <dbReference type="ARBA" id="ARBA00022741"/>
    </source>
</evidence>
<name>A0ABW4VZQ0_9BACI</name>
<dbReference type="Pfam" id="PF12848">
    <property type="entry name" value="ABC_tran_Xtn"/>
    <property type="match status" value="1"/>
</dbReference>
<dbReference type="PROSITE" id="PS50893">
    <property type="entry name" value="ABC_TRANSPORTER_2"/>
    <property type="match status" value="2"/>
</dbReference>
<dbReference type="SMART" id="SM00382">
    <property type="entry name" value="AAA"/>
    <property type="match status" value="2"/>
</dbReference>
<dbReference type="Pfam" id="PF00005">
    <property type="entry name" value="ABC_tran"/>
    <property type="match status" value="2"/>
</dbReference>
<keyword evidence="1" id="KW-0547">Nucleotide-binding</keyword>
<keyword evidence="6" id="KW-1185">Reference proteome</keyword>
<dbReference type="CDD" id="cd03221">
    <property type="entry name" value="ABCF_EF-3"/>
    <property type="match status" value="2"/>
</dbReference>
<sequence>MEQICFELENVEVTYLDKQVIKTNRLAIHQFDRIGIVGKNGAGKSTLLKLLVGKIQPTSGVVNRHVDCGYFEQLEAPTATEADAALVGKLAVPKDSDQLSGGEQTRLKLAQLFTNYYEALLIDEPTTHLDQEGISFLLDELRYYYGALVLISHDRTVLDELVTTIWEIRDGEIYVYKGNYSEYKEQKQIEREQQQQAHEQFLKEKSRLEKAAQEKMKKAEKIAQAGSMSKKESKAKANRMFESKSKGTSQKSVHRAAKAIEQRMEQLQEVDAVQEERKIVFRQSKSVELHNKFPIMAERLTLQLKDKMLLNDTSFQLPLGKKIAITGANGSGKSTLLHHIAEQGKGLTISPKAKIGYFRQMSYQFSSDETVLEFVKSRSDYEEGFLRSVLHLMQFVGTDLRKNVTSLSGGEAIRLQLCQLFLGEYNILLLDEPTNFLDIQAIEALERFIAGYEGTIVFVSHDRRFIRKIADQELLILEKNLIEV</sequence>
<evidence type="ECO:0000256" key="2">
    <source>
        <dbReference type="ARBA" id="ARBA00022840"/>
    </source>
</evidence>
<dbReference type="InterPro" id="IPR003439">
    <property type="entry name" value="ABC_transporter-like_ATP-bd"/>
</dbReference>
<dbReference type="InterPro" id="IPR027417">
    <property type="entry name" value="P-loop_NTPase"/>
</dbReference>
<evidence type="ECO:0000256" key="3">
    <source>
        <dbReference type="SAM" id="Coils"/>
    </source>
</evidence>
<dbReference type="Gene3D" id="3.40.50.300">
    <property type="entry name" value="P-loop containing nucleotide triphosphate hydrolases"/>
    <property type="match status" value="3"/>
</dbReference>
<dbReference type="InterPro" id="IPR051309">
    <property type="entry name" value="ABCF_ATPase"/>
</dbReference>
<organism evidence="5 6">
    <name type="scientific">Ornithinibacillus salinisoli</name>
    <dbReference type="NCBI Taxonomy" id="1848459"/>
    <lineage>
        <taxon>Bacteria</taxon>
        <taxon>Bacillati</taxon>
        <taxon>Bacillota</taxon>
        <taxon>Bacilli</taxon>
        <taxon>Bacillales</taxon>
        <taxon>Bacillaceae</taxon>
        <taxon>Ornithinibacillus</taxon>
    </lineage>
</organism>
<dbReference type="Proteomes" id="UP001597383">
    <property type="component" value="Unassembled WGS sequence"/>
</dbReference>
<comment type="caution">
    <text evidence="5">The sequence shown here is derived from an EMBL/GenBank/DDBJ whole genome shotgun (WGS) entry which is preliminary data.</text>
</comment>
<dbReference type="NCBIfam" id="NF000168">
    <property type="entry name" value="ABCF_Msr_all"/>
    <property type="match status" value="1"/>
</dbReference>
<dbReference type="EMBL" id="JBHUHQ010000011">
    <property type="protein sequence ID" value="MFD2043828.1"/>
    <property type="molecule type" value="Genomic_DNA"/>
</dbReference>